<dbReference type="EMBL" id="FVGW01000025">
    <property type="protein sequence ID" value="SKN02898.1"/>
    <property type="molecule type" value="Genomic_DNA"/>
</dbReference>
<accession>A0A1T8VDF1</accession>
<evidence type="ECO:0000313" key="1">
    <source>
        <dbReference type="EMBL" id="SKN02898.1"/>
    </source>
</evidence>
<reference evidence="1 2" key="1">
    <citation type="submission" date="2016-11" db="EMBL/GenBank/DDBJ databases">
        <authorList>
            <consortium name="Pathogen Informatics"/>
        </authorList>
    </citation>
    <scope>NUCLEOTIDE SEQUENCE [LARGE SCALE GENOMIC DNA]</scope>
    <source>
        <strain evidence="1 2">911</strain>
    </source>
</reference>
<sequence>MRLGRWADHSDCTIDHFEIFAVNHLDDFVDRLFLLIGLDAGSRFDCFDFLETEIHRAQDHRLRTCDLVLCPGPPTQQQLGMIGNTDLRGNYTVRCGVNRLRDPATVAVT</sequence>
<protein>
    <submittedName>
        <fullName evidence="1">Uncharacterized protein</fullName>
    </submittedName>
</protein>
<name>A0A1T8VDF1_9MYCO</name>
<organism evidence="1 2">
    <name type="scientific">Mycobacteroides abscessus subsp. massiliense</name>
    <dbReference type="NCBI Taxonomy" id="1962118"/>
    <lineage>
        <taxon>Bacteria</taxon>
        <taxon>Bacillati</taxon>
        <taxon>Actinomycetota</taxon>
        <taxon>Actinomycetes</taxon>
        <taxon>Mycobacteriales</taxon>
        <taxon>Mycobacteriaceae</taxon>
        <taxon>Mycobacteroides</taxon>
        <taxon>Mycobacteroides abscessus</taxon>
    </lineage>
</organism>
<evidence type="ECO:0000313" key="2">
    <source>
        <dbReference type="Proteomes" id="UP000190074"/>
    </source>
</evidence>
<gene>
    <name evidence="1" type="ORF">SAMEA2259716_05796</name>
</gene>
<dbReference type="Proteomes" id="UP000190074">
    <property type="component" value="Unassembled WGS sequence"/>
</dbReference>
<dbReference type="AlphaFoldDB" id="A0A1T8VDF1"/>
<proteinExistence type="predicted"/>